<dbReference type="GeneID" id="104943639"/>
<accession>A0A6I9N0C8</accession>
<dbReference type="PANTHER" id="PTHR46858">
    <property type="entry name" value="OS05G0521000 PROTEIN"/>
    <property type="match status" value="1"/>
</dbReference>
<dbReference type="GO" id="GO:0008270">
    <property type="term" value="F:zinc ion binding"/>
    <property type="evidence" value="ECO:0007669"/>
    <property type="project" value="UniProtKB-KW"/>
</dbReference>
<keyword evidence="6" id="KW-1185">Reference proteome</keyword>
<dbReference type="KEGG" id="ncc:104943639"/>
<dbReference type="RefSeq" id="XP_010767395.1">
    <property type="nucleotide sequence ID" value="XM_010769093.1"/>
</dbReference>
<evidence type="ECO:0000256" key="2">
    <source>
        <dbReference type="ARBA" id="ARBA00022771"/>
    </source>
</evidence>
<protein>
    <submittedName>
        <fullName evidence="7">E3 ubiquitin-protein ligase Mdm2-like</fullName>
    </submittedName>
</protein>
<evidence type="ECO:0000313" key="7">
    <source>
        <dbReference type="RefSeq" id="XP_010767395.1"/>
    </source>
</evidence>
<dbReference type="Pfam" id="PF02201">
    <property type="entry name" value="SWIB"/>
    <property type="match status" value="1"/>
</dbReference>
<name>A0A6I9N0C8_9TELE</name>
<feature type="region of interest" description="Disordered" evidence="4">
    <location>
        <begin position="102"/>
        <end position="121"/>
    </location>
</feature>
<evidence type="ECO:0000256" key="1">
    <source>
        <dbReference type="ARBA" id="ARBA00022723"/>
    </source>
</evidence>
<dbReference type="InterPro" id="IPR036885">
    <property type="entry name" value="SWIB_MDM2_dom_sf"/>
</dbReference>
<dbReference type="OrthoDB" id="24526at2759"/>
<dbReference type="PROSITE" id="PS51925">
    <property type="entry name" value="SWIB_MDM2"/>
    <property type="match status" value="1"/>
</dbReference>
<dbReference type="GO" id="GO:0010468">
    <property type="term" value="P:regulation of gene expression"/>
    <property type="evidence" value="ECO:0007669"/>
    <property type="project" value="TreeGrafter"/>
</dbReference>
<dbReference type="GO" id="GO:0061630">
    <property type="term" value="F:ubiquitin protein ligase activity"/>
    <property type="evidence" value="ECO:0007669"/>
    <property type="project" value="TreeGrafter"/>
</dbReference>
<keyword evidence="2" id="KW-0863">Zinc-finger</keyword>
<keyword evidence="3" id="KW-0862">Zinc</keyword>
<dbReference type="GO" id="GO:0002039">
    <property type="term" value="F:p53 binding"/>
    <property type="evidence" value="ECO:0007669"/>
    <property type="project" value="TreeGrafter"/>
</dbReference>
<reference evidence="7" key="1">
    <citation type="submission" date="2025-08" db="UniProtKB">
        <authorList>
            <consortium name="RefSeq"/>
        </authorList>
    </citation>
    <scope>IDENTIFICATION</scope>
    <source>
        <tissue evidence="7">Muscle</tissue>
    </source>
</reference>
<dbReference type="InterPro" id="IPR003121">
    <property type="entry name" value="SWIB_MDM2_domain"/>
</dbReference>
<dbReference type="Proteomes" id="UP000504611">
    <property type="component" value="Unplaced"/>
</dbReference>
<dbReference type="GO" id="GO:0043066">
    <property type="term" value="P:negative regulation of apoptotic process"/>
    <property type="evidence" value="ECO:0007669"/>
    <property type="project" value="TreeGrafter"/>
</dbReference>
<dbReference type="GO" id="GO:0016567">
    <property type="term" value="P:protein ubiquitination"/>
    <property type="evidence" value="ECO:0007669"/>
    <property type="project" value="TreeGrafter"/>
</dbReference>
<evidence type="ECO:0000256" key="3">
    <source>
        <dbReference type="ARBA" id="ARBA00022833"/>
    </source>
</evidence>
<evidence type="ECO:0000256" key="4">
    <source>
        <dbReference type="SAM" id="MobiDB-lite"/>
    </source>
</evidence>
<keyword evidence="1" id="KW-0479">Metal-binding</keyword>
<dbReference type="PANTHER" id="PTHR46858:SF13">
    <property type="entry name" value="E3 UBIQUITIN-PROTEIN LIGASE MDM2"/>
    <property type="match status" value="1"/>
</dbReference>
<feature type="domain" description="DM2" evidence="5">
    <location>
        <begin position="16"/>
        <end position="99"/>
    </location>
</feature>
<organism evidence="6 7">
    <name type="scientific">Notothenia coriiceps</name>
    <name type="common">black rockcod</name>
    <dbReference type="NCBI Taxonomy" id="8208"/>
    <lineage>
        <taxon>Eukaryota</taxon>
        <taxon>Metazoa</taxon>
        <taxon>Chordata</taxon>
        <taxon>Craniata</taxon>
        <taxon>Vertebrata</taxon>
        <taxon>Euteleostomi</taxon>
        <taxon>Actinopterygii</taxon>
        <taxon>Neopterygii</taxon>
        <taxon>Teleostei</taxon>
        <taxon>Neoteleostei</taxon>
        <taxon>Acanthomorphata</taxon>
        <taxon>Eupercaria</taxon>
        <taxon>Perciformes</taxon>
        <taxon>Notothenioidei</taxon>
        <taxon>Nototheniidae</taxon>
        <taxon>Notothenia</taxon>
    </lineage>
</organism>
<evidence type="ECO:0000259" key="5">
    <source>
        <dbReference type="PROSITE" id="PS51925"/>
    </source>
</evidence>
<evidence type="ECO:0000313" key="6">
    <source>
        <dbReference type="Proteomes" id="UP000504611"/>
    </source>
</evidence>
<gene>
    <name evidence="7" type="primary">LOC104943639</name>
</gene>
<dbReference type="Gene3D" id="1.10.245.10">
    <property type="entry name" value="SWIB/MDM2 domain"/>
    <property type="match status" value="1"/>
</dbReference>
<dbReference type="AlphaFoldDB" id="A0A6I9N0C8"/>
<proteinExistence type="predicted"/>
<dbReference type="SUPFAM" id="SSF47592">
    <property type="entry name" value="SWIB/MDM2 domain"/>
    <property type="match status" value="1"/>
</dbReference>
<sequence>MSAESQLNVDTADENKLVKPKLEFQTLLQQAGATKDTFTMKEVMFYLGQYIIQKQLYDQKQQHIVHCSQDALGRVLGVDSFSVKEPRVLFAMITKNLVAIKSQDSPPSPVEPQSETQTDKGAEVRLRSNITVVFESVLNKSYLKNLK</sequence>